<evidence type="ECO:0000313" key="1">
    <source>
        <dbReference type="EMBL" id="QHN77691.1"/>
    </source>
</evidence>
<accession>A0A6B9VAG1</accession>
<gene>
    <name evidence="1" type="ORF">DS421_19g654910</name>
</gene>
<reference evidence="1 2" key="1">
    <citation type="submission" date="2020-01" db="EMBL/GenBank/DDBJ databases">
        <title>Genome sequence of Arachis hypogaea, cultivar Shitouqi.</title>
        <authorList>
            <person name="Zhuang W."/>
            <person name="Chen H."/>
            <person name="Varshney R."/>
            <person name="Wang D."/>
            <person name="Ming R."/>
        </authorList>
    </citation>
    <scope>NUCLEOTIDE SEQUENCE [LARGE SCALE GENOMIC DNA]</scope>
    <source>
        <tissue evidence="1">Young leaf</tissue>
    </source>
</reference>
<name>A0A6B9VAG1_ARAHY</name>
<organism evidence="1 2">
    <name type="scientific">Arachis hypogaea</name>
    <name type="common">Peanut</name>
    <dbReference type="NCBI Taxonomy" id="3818"/>
    <lineage>
        <taxon>Eukaryota</taxon>
        <taxon>Viridiplantae</taxon>
        <taxon>Streptophyta</taxon>
        <taxon>Embryophyta</taxon>
        <taxon>Tracheophyta</taxon>
        <taxon>Spermatophyta</taxon>
        <taxon>Magnoliopsida</taxon>
        <taxon>eudicotyledons</taxon>
        <taxon>Gunneridae</taxon>
        <taxon>Pentapetalae</taxon>
        <taxon>rosids</taxon>
        <taxon>fabids</taxon>
        <taxon>Fabales</taxon>
        <taxon>Fabaceae</taxon>
        <taxon>Papilionoideae</taxon>
        <taxon>50 kb inversion clade</taxon>
        <taxon>dalbergioids sensu lato</taxon>
        <taxon>Dalbergieae</taxon>
        <taxon>Pterocarpus clade</taxon>
        <taxon>Arachis</taxon>
    </lineage>
</organism>
<proteinExistence type="predicted"/>
<dbReference type="Proteomes" id="UP000464620">
    <property type="component" value="Chromosome B09"/>
</dbReference>
<protein>
    <submittedName>
        <fullName evidence="1">Uncharacterized protein</fullName>
    </submittedName>
</protein>
<sequence>MVFKSIFSIHRSITSIRVPDSSQPLSLYNSVSKYQKSIIPHLIYQSSFT</sequence>
<dbReference type="AlphaFoldDB" id="A0A6B9VAG1"/>
<dbReference type="EMBL" id="CP031001">
    <property type="protein sequence ID" value="QHN77691.1"/>
    <property type="molecule type" value="Genomic_DNA"/>
</dbReference>
<evidence type="ECO:0000313" key="2">
    <source>
        <dbReference type="Proteomes" id="UP000464620"/>
    </source>
</evidence>